<dbReference type="InterPro" id="IPR036412">
    <property type="entry name" value="HAD-like_sf"/>
</dbReference>
<keyword evidence="8" id="KW-0460">Magnesium</keyword>
<comment type="caution">
    <text evidence="16">The sequence shown here is derived from an EMBL/GenBank/DDBJ whole genome shotgun (WGS) entry which is preliminary data.</text>
</comment>
<evidence type="ECO:0000256" key="14">
    <source>
        <dbReference type="SAM" id="Phobius"/>
    </source>
</evidence>
<dbReference type="SFLD" id="SFLDS00003">
    <property type="entry name" value="Haloacid_Dehalogenase"/>
    <property type="match status" value="1"/>
</dbReference>
<feature type="region of interest" description="Disordered" evidence="13">
    <location>
        <begin position="1"/>
        <end position="27"/>
    </location>
</feature>
<dbReference type="InterPro" id="IPR001757">
    <property type="entry name" value="P_typ_ATPase"/>
</dbReference>
<feature type="transmembrane region" description="Helical" evidence="14">
    <location>
        <begin position="1205"/>
        <end position="1224"/>
    </location>
</feature>
<evidence type="ECO:0000256" key="10">
    <source>
        <dbReference type="ARBA" id="ARBA00022989"/>
    </source>
</evidence>
<proteinExistence type="inferred from homology"/>
<dbReference type="InterPro" id="IPR023214">
    <property type="entry name" value="HAD_sf"/>
</dbReference>
<keyword evidence="9" id="KW-1278">Translocase</keyword>
<keyword evidence="5" id="KW-0479">Metal-binding</keyword>
<feature type="transmembrane region" description="Helical" evidence="14">
    <location>
        <begin position="1181"/>
        <end position="1199"/>
    </location>
</feature>
<dbReference type="SFLD" id="SFLDF00027">
    <property type="entry name" value="p-type_atpase"/>
    <property type="match status" value="1"/>
</dbReference>
<dbReference type="SFLD" id="SFLDG00002">
    <property type="entry name" value="C1.7:_P-type_atpase_like"/>
    <property type="match status" value="1"/>
</dbReference>
<dbReference type="InterPro" id="IPR023299">
    <property type="entry name" value="ATPase_P-typ_cyto_dom_N"/>
</dbReference>
<keyword evidence="4 14" id="KW-0812">Transmembrane</keyword>
<comment type="catalytic activity">
    <reaction evidence="12">
        <text>ATP + H2O = ADP + phosphate + H(+)</text>
        <dbReference type="Rhea" id="RHEA:13065"/>
        <dbReference type="ChEBI" id="CHEBI:15377"/>
        <dbReference type="ChEBI" id="CHEBI:15378"/>
        <dbReference type="ChEBI" id="CHEBI:30616"/>
        <dbReference type="ChEBI" id="CHEBI:43474"/>
        <dbReference type="ChEBI" id="CHEBI:456216"/>
    </reaction>
</comment>
<dbReference type="NCBIfam" id="TIGR01494">
    <property type="entry name" value="ATPase_P-type"/>
    <property type="match status" value="2"/>
</dbReference>
<evidence type="ECO:0000259" key="15">
    <source>
        <dbReference type="Pfam" id="PF00122"/>
    </source>
</evidence>
<dbReference type="PANTHER" id="PTHR45630">
    <property type="entry name" value="CATION-TRANSPORTING ATPASE-RELATED"/>
    <property type="match status" value="1"/>
</dbReference>
<keyword evidence="17" id="KW-1185">Reference proteome</keyword>
<evidence type="ECO:0000256" key="8">
    <source>
        <dbReference type="ARBA" id="ARBA00022842"/>
    </source>
</evidence>
<dbReference type="InterPro" id="IPR006544">
    <property type="entry name" value="P-type_TPase_V"/>
</dbReference>
<evidence type="ECO:0000256" key="9">
    <source>
        <dbReference type="ARBA" id="ARBA00022967"/>
    </source>
</evidence>
<keyword evidence="6" id="KW-0547">Nucleotide-binding</keyword>
<dbReference type="InterPro" id="IPR044492">
    <property type="entry name" value="P_typ_ATPase_HD_dom"/>
</dbReference>
<dbReference type="Gene3D" id="1.20.1110.10">
    <property type="entry name" value="Calcium-transporting ATPase, transmembrane domain"/>
    <property type="match status" value="1"/>
</dbReference>
<evidence type="ECO:0000256" key="5">
    <source>
        <dbReference type="ARBA" id="ARBA00022723"/>
    </source>
</evidence>
<dbReference type="Proteomes" id="UP001605036">
    <property type="component" value="Unassembled WGS sequence"/>
</dbReference>
<dbReference type="InterPro" id="IPR008250">
    <property type="entry name" value="ATPase_P-typ_transduc_dom_A_sf"/>
</dbReference>
<dbReference type="Pfam" id="PF13246">
    <property type="entry name" value="Cation_ATPase"/>
    <property type="match status" value="1"/>
</dbReference>
<sequence length="1419" mass="159128">MDDDDARIDDSPRLRSESWRREEDGGSSMVQLTNCRNWSPAAIPSTCTSSAGVKIPLHDLDPEQALETGENEKRERTKDVYSMDENDQILEIKSARFYRRSFIKDMLFAFFSVLTGGLAMVLCFSYPRVYASLRFIEVEQSDREAELVLVESLDGMLTLAPIQCLLKKGDEESWMPASKAHFVSKKLRQDRMFVWRDERFWYNDEGGSWTRRAFNVEVTYDELHTIAHDIAIKEVGYELEGSRRFDSRKKRFLAYGYNQLTVAVPSLGRLLMTEVFKPFFIFQVFSIGIWMYQQYTIYAYVILSMTVVAVLFSVLETRRNLQAVQKLAASECEVRILTLKTAENETAGIAFKPEIVSSSQLLPGDIVEIEAGMVFPCDLVLLAGQCVVNESMLTGESAPVPKTPLPLGTSAPGQMFKINSERDASHMLLSGTTAIQIRGTSAPHLHSFADPEICDEQPSIWQFLQPRGSSIDRSKMITETVSVVAAMVVRTAYGTTKGQLVRAIRFPKPSKFDFERKLYYFVANSVVYLVVVCAITVYFQVGKESGLSIFLQCLNLITIAVPAALPLALSIGISVSFNRLKEDGVYCVNPSRIVAAGRVDTVCFDKTGTITEDGLNLTGVVPVVESEAKSSFTARSCGPLQQDPQTVYLQGQQALVGRSDGKSTDKTSVSSLGLFYTLATCHSISVLDERESAIANEDRIRDHSAIALWFHGFWKIFESFSYKYTRAATKESTEGPEQEAAGAQEPCHFIGDPLEIQMFISTGWRYISGPAFHELLWSVNRPNTLPAGADVLRMADVVITAPDGGDPNPLLAILRRFDFDSEIRLMSSIVLELLAKDSNEDSIRSWMFVKGAPESLQEICLPETLPHDFTSQLHGFTHQGYRVLACAYRTLESMTVPQMMAARRQEMERELIFCGFLIMENRLKPETPGVLFHLAEAGMREVMVTGDNPYTAAAVARQSGPFFLEPSRRTYLLDQSADFIPEKSKSCCVLKDIDYFTEEEIDVDEMLLSQIDATNMATSNMAEGKAEIAADIDLVVTGRAFAALTVQHNHLRENFMKRSGSCNADHDVTECVTPLQMVLTRAGIFCRMTPQHKMELMRSLQDLRYVVCMTGDGANDSGALKAADVGISISSRPVHSTDTTAAGPSIAAPFSSKLSHIGAVPVVLAEGRCALVTATVMFKYMFFYALIQATSVLVLYRILLELYDYQYLWVDLALVLPLVVFMPATRPREKLTPGRPEDNLLAPAILASVYGHGVLIIAFQVLAQMYLQHQSWYTKPNDAEWITSKFTDQHNYNSTVSFLFSSFQYLGLAMTLSQSFGKFRKSPFTNIWLSATLICQFVVCSMFLLKPMKFAADIFSLVQISDHKFFVLSLWMMAIINSLLSILFERFTVRPKSSGHYPPKSNLRNQKLMFWLWQLWRFE</sequence>
<dbReference type="GO" id="GO:0005524">
    <property type="term" value="F:ATP binding"/>
    <property type="evidence" value="ECO:0007669"/>
    <property type="project" value="UniProtKB-KW"/>
</dbReference>
<feature type="transmembrane region" description="Helical" evidence="14">
    <location>
        <begin position="518"/>
        <end position="541"/>
    </location>
</feature>
<dbReference type="EMBL" id="JBHFFA010000006">
    <property type="protein sequence ID" value="KAL2621789.1"/>
    <property type="molecule type" value="Genomic_DNA"/>
</dbReference>
<evidence type="ECO:0000313" key="16">
    <source>
        <dbReference type="EMBL" id="KAL2621789.1"/>
    </source>
</evidence>
<keyword evidence="7" id="KW-0067">ATP-binding</keyword>
<evidence type="ECO:0000256" key="7">
    <source>
        <dbReference type="ARBA" id="ARBA00022840"/>
    </source>
</evidence>
<feature type="transmembrane region" description="Helical" evidence="14">
    <location>
        <begin position="1324"/>
        <end position="1345"/>
    </location>
</feature>
<dbReference type="Gene3D" id="2.70.150.10">
    <property type="entry name" value="Calcium-transporting ATPase, cytoplasmic transduction domain A"/>
    <property type="match status" value="2"/>
</dbReference>
<evidence type="ECO:0000256" key="6">
    <source>
        <dbReference type="ARBA" id="ARBA00022741"/>
    </source>
</evidence>
<evidence type="ECO:0000256" key="11">
    <source>
        <dbReference type="ARBA" id="ARBA00023136"/>
    </source>
</evidence>
<feature type="transmembrane region" description="Helical" evidence="14">
    <location>
        <begin position="1365"/>
        <end position="1384"/>
    </location>
</feature>
<accession>A0ABD1Y5V6</accession>
<protein>
    <recommendedName>
        <fullName evidence="15">P-type ATPase A domain-containing protein</fullName>
    </recommendedName>
</protein>
<gene>
    <name evidence="16" type="ORF">R1flu_001994</name>
</gene>
<comment type="similarity">
    <text evidence="2">Belongs to the cation transport ATPase (P-type) (TC 3.A.3) family. Type V subfamily.</text>
</comment>
<organism evidence="16 17">
    <name type="scientific">Riccia fluitans</name>
    <dbReference type="NCBI Taxonomy" id="41844"/>
    <lineage>
        <taxon>Eukaryota</taxon>
        <taxon>Viridiplantae</taxon>
        <taxon>Streptophyta</taxon>
        <taxon>Embryophyta</taxon>
        <taxon>Marchantiophyta</taxon>
        <taxon>Marchantiopsida</taxon>
        <taxon>Marchantiidae</taxon>
        <taxon>Marchantiales</taxon>
        <taxon>Ricciaceae</taxon>
        <taxon>Riccia</taxon>
    </lineage>
</organism>
<feature type="transmembrane region" description="Helical" evidence="14">
    <location>
        <begin position="106"/>
        <end position="127"/>
    </location>
</feature>
<evidence type="ECO:0000256" key="1">
    <source>
        <dbReference type="ARBA" id="ARBA00004141"/>
    </source>
</evidence>
<evidence type="ECO:0000256" key="3">
    <source>
        <dbReference type="ARBA" id="ARBA00022553"/>
    </source>
</evidence>
<reference evidence="16 17" key="1">
    <citation type="submission" date="2024-09" db="EMBL/GenBank/DDBJ databases">
        <title>Chromosome-scale assembly of Riccia fluitans.</title>
        <authorList>
            <person name="Paukszto L."/>
            <person name="Sawicki J."/>
            <person name="Karawczyk K."/>
            <person name="Piernik-Szablinska J."/>
            <person name="Szczecinska M."/>
            <person name="Mazdziarz M."/>
        </authorList>
    </citation>
    <scope>NUCLEOTIDE SEQUENCE [LARGE SCALE GENOMIC DNA]</scope>
    <source>
        <strain evidence="16">Rf_01</strain>
        <tissue evidence="16">Aerial parts of the thallus</tissue>
    </source>
</reference>
<evidence type="ECO:0000256" key="13">
    <source>
        <dbReference type="SAM" id="MobiDB-lite"/>
    </source>
</evidence>
<dbReference type="PROSITE" id="PS00154">
    <property type="entry name" value="ATPASE_E1_E2"/>
    <property type="match status" value="1"/>
</dbReference>
<dbReference type="InterPro" id="IPR018303">
    <property type="entry name" value="ATPase_P-typ_P_site"/>
</dbReference>
<keyword evidence="3" id="KW-0597">Phosphoprotein</keyword>
<dbReference type="GO" id="GO:0046872">
    <property type="term" value="F:metal ion binding"/>
    <property type="evidence" value="ECO:0007669"/>
    <property type="project" value="UniProtKB-KW"/>
</dbReference>
<dbReference type="SUPFAM" id="SSF81665">
    <property type="entry name" value="Calcium ATPase, transmembrane domain M"/>
    <property type="match status" value="1"/>
</dbReference>
<feature type="domain" description="P-type ATPase A" evidence="15">
    <location>
        <begin position="354"/>
        <end position="436"/>
    </location>
</feature>
<evidence type="ECO:0000256" key="4">
    <source>
        <dbReference type="ARBA" id="ARBA00022692"/>
    </source>
</evidence>
<dbReference type="Gene3D" id="3.40.50.1000">
    <property type="entry name" value="HAD superfamily/HAD-like"/>
    <property type="match status" value="2"/>
</dbReference>
<evidence type="ECO:0000256" key="12">
    <source>
        <dbReference type="ARBA" id="ARBA00049360"/>
    </source>
</evidence>
<evidence type="ECO:0000313" key="17">
    <source>
        <dbReference type="Proteomes" id="UP001605036"/>
    </source>
</evidence>
<dbReference type="InterPro" id="IPR059000">
    <property type="entry name" value="ATPase_P-type_domA"/>
</dbReference>
<dbReference type="PRINTS" id="PR00119">
    <property type="entry name" value="CATATPASE"/>
</dbReference>
<dbReference type="SUPFAM" id="SSF56784">
    <property type="entry name" value="HAD-like"/>
    <property type="match status" value="1"/>
</dbReference>
<dbReference type="InterPro" id="IPR023298">
    <property type="entry name" value="ATPase_P-typ_TM_dom_sf"/>
</dbReference>
<evidence type="ECO:0000256" key="2">
    <source>
        <dbReference type="ARBA" id="ARBA00006000"/>
    </source>
</evidence>
<dbReference type="Pfam" id="PF00122">
    <property type="entry name" value="E1-E2_ATPase"/>
    <property type="match status" value="1"/>
</dbReference>
<dbReference type="GO" id="GO:0016020">
    <property type="term" value="C:membrane"/>
    <property type="evidence" value="ECO:0007669"/>
    <property type="project" value="UniProtKB-SubCell"/>
</dbReference>
<dbReference type="SUPFAM" id="SSF81653">
    <property type="entry name" value="Calcium ATPase, transduction domain A"/>
    <property type="match status" value="1"/>
</dbReference>
<name>A0ABD1Y5V6_9MARC</name>
<feature type="transmembrane region" description="Helical" evidence="14">
    <location>
        <begin position="297"/>
        <end position="315"/>
    </location>
</feature>
<keyword evidence="11 14" id="KW-0472">Membrane</keyword>
<comment type="subcellular location">
    <subcellularLocation>
        <location evidence="1">Membrane</location>
        <topology evidence="1">Multi-pass membrane protein</topology>
    </subcellularLocation>
</comment>
<feature type="compositionally biased region" description="Basic and acidic residues" evidence="13">
    <location>
        <begin position="8"/>
        <end position="24"/>
    </location>
</feature>
<dbReference type="Gene3D" id="3.40.1110.10">
    <property type="entry name" value="Calcium-transporting ATPase, cytoplasmic domain N"/>
    <property type="match status" value="2"/>
</dbReference>
<keyword evidence="10 14" id="KW-1133">Transmembrane helix</keyword>
<dbReference type="PANTHER" id="PTHR45630:SF8">
    <property type="entry name" value="CATION-TRANSPORTING ATPASE"/>
    <property type="match status" value="1"/>
</dbReference>
<feature type="transmembrane region" description="Helical" evidence="14">
    <location>
        <begin position="1245"/>
        <end position="1267"/>
    </location>
</feature>